<dbReference type="Proteomes" id="UP001193389">
    <property type="component" value="Chromosome"/>
</dbReference>
<organism evidence="2 3">
    <name type="scientific">Aquipluma nitroreducens</name>
    <dbReference type="NCBI Taxonomy" id="2010828"/>
    <lineage>
        <taxon>Bacteria</taxon>
        <taxon>Pseudomonadati</taxon>
        <taxon>Bacteroidota</taxon>
        <taxon>Bacteroidia</taxon>
        <taxon>Marinilabiliales</taxon>
        <taxon>Prolixibacteraceae</taxon>
        <taxon>Aquipluma</taxon>
    </lineage>
</organism>
<sequence length="119" mass="13457">MNKNSEQLISKALRNDRIGEPDKAVEDRLMYAFLLKNSKTRVRQNSFSSFAGWLFSGQSFAVKTVMVSMILFFSIFNNQFTFDSGKISASDSISSQRFLVADSAHFIQLVDSLRVDSLN</sequence>
<gene>
    <name evidence="2" type="ORF">AQPE_3369</name>
</gene>
<evidence type="ECO:0000313" key="2">
    <source>
        <dbReference type="EMBL" id="BBE19193.1"/>
    </source>
</evidence>
<dbReference type="RefSeq" id="WP_318347461.1">
    <property type="nucleotide sequence ID" value="NZ_AP018694.1"/>
</dbReference>
<dbReference type="KEGG" id="anf:AQPE_3369"/>
<name>A0A5K7SC83_9BACT</name>
<dbReference type="EMBL" id="AP018694">
    <property type="protein sequence ID" value="BBE19193.1"/>
    <property type="molecule type" value="Genomic_DNA"/>
</dbReference>
<keyword evidence="1" id="KW-0472">Membrane</keyword>
<dbReference type="AlphaFoldDB" id="A0A5K7SC83"/>
<keyword evidence="1" id="KW-0812">Transmembrane</keyword>
<feature type="transmembrane region" description="Helical" evidence="1">
    <location>
        <begin position="50"/>
        <end position="76"/>
    </location>
</feature>
<accession>A0A5K7SC83</accession>
<reference evidence="2" key="1">
    <citation type="journal article" date="2020" name="Int. J. Syst. Evol. Microbiol.">
        <title>Aquipluma nitroreducens gen. nov. sp. nov., a novel facultatively anaerobic bacterium isolated from a freshwater lake.</title>
        <authorList>
            <person name="Watanabe M."/>
            <person name="Kojima H."/>
            <person name="Fukui M."/>
        </authorList>
    </citation>
    <scope>NUCLEOTIDE SEQUENCE</scope>
    <source>
        <strain evidence="2">MeG22</strain>
    </source>
</reference>
<evidence type="ECO:0000313" key="3">
    <source>
        <dbReference type="Proteomes" id="UP001193389"/>
    </source>
</evidence>
<protein>
    <submittedName>
        <fullName evidence="2">Uncharacterized protein</fullName>
    </submittedName>
</protein>
<keyword evidence="1" id="KW-1133">Transmembrane helix</keyword>
<keyword evidence="3" id="KW-1185">Reference proteome</keyword>
<evidence type="ECO:0000256" key="1">
    <source>
        <dbReference type="SAM" id="Phobius"/>
    </source>
</evidence>
<proteinExistence type="predicted"/>